<evidence type="ECO:0000313" key="1">
    <source>
        <dbReference type="EMBL" id="QDT07802.1"/>
    </source>
</evidence>
<sequence>MTQKNPGPTVDITAAKSRCPKCLSIKRERYSNVTTHDISGISPDGQEYDQITWRRTKCKSCGQSRVDRELRLVPTLSDSTSIETADTEPDSFF</sequence>
<name>A0A517NKY5_9BACT</name>
<protein>
    <submittedName>
        <fullName evidence="1">Uncharacterized protein</fullName>
    </submittedName>
</protein>
<proteinExistence type="predicted"/>
<dbReference type="Proteomes" id="UP000318538">
    <property type="component" value="Chromosome"/>
</dbReference>
<reference evidence="1 2" key="1">
    <citation type="submission" date="2019-02" db="EMBL/GenBank/DDBJ databases">
        <title>Deep-cultivation of Planctomycetes and their phenomic and genomic characterization uncovers novel biology.</title>
        <authorList>
            <person name="Wiegand S."/>
            <person name="Jogler M."/>
            <person name="Boedeker C."/>
            <person name="Pinto D."/>
            <person name="Vollmers J."/>
            <person name="Rivas-Marin E."/>
            <person name="Kohn T."/>
            <person name="Peeters S.H."/>
            <person name="Heuer A."/>
            <person name="Rast P."/>
            <person name="Oberbeckmann S."/>
            <person name="Bunk B."/>
            <person name="Jeske O."/>
            <person name="Meyerdierks A."/>
            <person name="Storesund J.E."/>
            <person name="Kallscheuer N."/>
            <person name="Luecker S."/>
            <person name="Lage O.M."/>
            <person name="Pohl T."/>
            <person name="Merkel B.J."/>
            <person name="Hornburger P."/>
            <person name="Mueller R.-W."/>
            <person name="Bruemmer F."/>
            <person name="Labrenz M."/>
            <person name="Spormann A.M."/>
            <person name="Op den Camp H."/>
            <person name="Overmann J."/>
            <person name="Amann R."/>
            <person name="Jetten M.S.M."/>
            <person name="Mascher T."/>
            <person name="Medema M.H."/>
            <person name="Devos D.P."/>
            <person name="Kaster A.-K."/>
            <person name="Ovreas L."/>
            <person name="Rohde M."/>
            <person name="Galperin M.Y."/>
            <person name="Jogler C."/>
        </authorList>
    </citation>
    <scope>NUCLEOTIDE SEQUENCE [LARGE SCALE GENOMIC DNA]</scope>
    <source>
        <strain evidence="1 2">K22_7</strain>
    </source>
</reference>
<accession>A0A517NKY5</accession>
<keyword evidence="2" id="KW-1185">Reference proteome</keyword>
<evidence type="ECO:0000313" key="2">
    <source>
        <dbReference type="Proteomes" id="UP000318538"/>
    </source>
</evidence>
<dbReference type="AlphaFoldDB" id="A0A517NKY5"/>
<dbReference type="KEGG" id="rlc:K227x_62300"/>
<organism evidence="1 2">
    <name type="scientific">Rubripirellula lacrimiformis</name>
    <dbReference type="NCBI Taxonomy" id="1930273"/>
    <lineage>
        <taxon>Bacteria</taxon>
        <taxon>Pseudomonadati</taxon>
        <taxon>Planctomycetota</taxon>
        <taxon>Planctomycetia</taxon>
        <taxon>Pirellulales</taxon>
        <taxon>Pirellulaceae</taxon>
        <taxon>Rubripirellula</taxon>
    </lineage>
</organism>
<gene>
    <name evidence="1" type="ORF">K227x_62300</name>
</gene>
<dbReference type="EMBL" id="CP036525">
    <property type="protein sequence ID" value="QDT07802.1"/>
    <property type="molecule type" value="Genomic_DNA"/>
</dbReference>